<dbReference type="NCBIfam" id="NF007773">
    <property type="entry name" value="PRK10459.1"/>
    <property type="match status" value="1"/>
</dbReference>
<comment type="similarity">
    <text evidence="2">Belongs to the polysaccharide synthase family.</text>
</comment>
<keyword evidence="5 7" id="KW-1133">Transmembrane helix</keyword>
<evidence type="ECO:0000256" key="1">
    <source>
        <dbReference type="ARBA" id="ARBA00004651"/>
    </source>
</evidence>
<evidence type="ECO:0000256" key="5">
    <source>
        <dbReference type="ARBA" id="ARBA00022989"/>
    </source>
</evidence>
<evidence type="ECO:0000256" key="7">
    <source>
        <dbReference type="SAM" id="Phobius"/>
    </source>
</evidence>
<evidence type="ECO:0000256" key="6">
    <source>
        <dbReference type="ARBA" id="ARBA00023136"/>
    </source>
</evidence>
<reference evidence="8 9" key="1">
    <citation type="submission" date="2016-10" db="EMBL/GenBank/DDBJ databases">
        <authorList>
            <person name="de Groot N.N."/>
        </authorList>
    </citation>
    <scope>NUCLEOTIDE SEQUENCE [LARGE SCALE GENOMIC DNA]</scope>
    <source>
        <strain evidence="8 9">DSM 23581</strain>
    </source>
</reference>
<evidence type="ECO:0000256" key="2">
    <source>
        <dbReference type="ARBA" id="ARBA00007430"/>
    </source>
</evidence>
<keyword evidence="9" id="KW-1185">Reference proteome</keyword>
<keyword evidence="3" id="KW-1003">Cell membrane</keyword>
<dbReference type="GO" id="GO:0005886">
    <property type="term" value="C:plasma membrane"/>
    <property type="evidence" value="ECO:0007669"/>
    <property type="project" value="UniProtKB-SubCell"/>
</dbReference>
<evidence type="ECO:0000313" key="8">
    <source>
        <dbReference type="EMBL" id="SEA69216.1"/>
    </source>
</evidence>
<feature type="transmembrane region" description="Helical" evidence="7">
    <location>
        <begin position="43"/>
        <end position="68"/>
    </location>
</feature>
<dbReference type="PANTHER" id="PTHR30250:SF10">
    <property type="entry name" value="LIPOPOLYSACCHARIDE BIOSYNTHESIS PROTEIN WZXC"/>
    <property type="match status" value="1"/>
</dbReference>
<evidence type="ECO:0000313" key="9">
    <source>
        <dbReference type="Proteomes" id="UP000198820"/>
    </source>
</evidence>
<dbReference type="Pfam" id="PF13440">
    <property type="entry name" value="Polysacc_synt_3"/>
    <property type="match status" value="1"/>
</dbReference>
<evidence type="ECO:0000256" key="4">
    <source>
        <dbReference type="ARBA" id="ARBA00022692"/>
    </source>
</evidence>
<dbReference type="AlphaFoldDB" id="A0A1H4D9M6"/>
<keyword evidence="4 7" id="KW-0812">Transmembrane</keyword>
<dbReference type="CDD" id="cd13127">
    <property type="entry name" value="MATE_tuaB_like"/>
    <property type="match status" value="1"/>
</dbReference>
<feature type="transmembrane region" description="Helical" evidence="7">
    <location>
        <begin position="113"/>
        <end position="131"/>
    </location>
</feature>
<feature type="transmembrane region" description="Helical" evidence="7">
    <location>
        <begin position="80"/>
        <end position="107"/>
    </location>
</feature>
<feature type="transmembrane region" description="Helical" evidence="7">
    <location>
        <begin position="383"/>
        <end position="402"/>
    </location>
</feature>
<accession>A0A1H4D9M6</accession>
<dbReference type="PANTHER" id="PTHR30250">
    <property type="entry name" value="PST FAMILY PREDICTED COLANIC ACID TRANSPORTER"/>
    <property type="match status" value="1"/>
</dbReference>
<name>A0A1H4D9M6_9FLAO</name>
<feature type="transmembrane region" description="Helical" evidence="7">
    <location>
        <begin position="332"/>
        <end position="350"/>
    </location>
</feature>
<feature type="transmembrane region" description="Helical" evidence="7">
    <location>
        <begin position="170"/>
        <end position="192"/>
    </location>
</feature>
<comment type="subcellular location">
    <subcellularLocation>
        <location evidence="1">Cell membrane</location>
        <topology evidence="1">Multi-pass membrane protein</topology>
    </subcellularLocation>
</comment>
<organism evidence="8 9">
    <name type="scientific">Psychroflexus halocasei</name>
    <dbReference type="NCBI Taxonomy" id="908615"/>
    <lineage>
        <taxon>Bacteria</taxon>
        <taxon>Pseudomonadati</taxon>
        <taxon>Bacteroidota</taxon>
        <taxon>Flavobacteriia</taxon>
        <taxon>Flavobacteriales</taxon>
        <taxon>Flavobacteriaceae</taxon>
        <taxon>Psychroflexus</taxon>
    </lineage>
</organism>
<dbReference type="Proteomes" id="UP000198820">
    <property type="component" value="Unassembled WGS sequence"/>
</dbReference>
<dbReference type="EMBL" id="FNQF01000010">
    <property type="protein sequence ID" value="SEA69216.1"/>
    <property type="molecule type" value="Genomic_DNA"/>
</dbReference>
<feature type="transmembrane region" description="Helical" evidence="7">
    <location>
        <begin position="357"/>
        <end position="377"/>
    </location>
</feature>
<dbReference type="RefSeq" id="WP_093245267.1">
    <property type="nucleotide sequence ID" value="NZ_FNQF01000010.1"/>
</dbReference>
<dbReference type="STRING" id="908615.SAMN05421540_11025"/>
<sequence length="429" mass="48255">MSLKKEVFAGLKWSTLSTIILALVALLKISILTRYLDKADFGLMAMVTFVMGFMNLFNDMGLVSAILHKRGVTKEEYGSLYWLNLFVSFAMFGVLWLVTPFISYFYGEDQLNILIPLLGINLIISGIGQMFRTIEQKNLRFKNISLIEISAAVVSLALAIYLAVDGYGVYSLIYSSLLKFALTNIFYLFLGLKHYGLLLHYKFSETRPFLKIGMYQVGGQIVNYFNRDLDILIIGKLFSPELLGGYSLAKQLVMRPAQILNPIITRVASPTLAKFQDNKEVLKRNYLKLVNIISTINLPAYLGLFIFAPWIVQILYGEGFEDIVSLVRVLSVYMAIRAIANPMGSLVIATGRTDIEFYLNLFVLLVTPICVVIGAQFGIMGAAVGITFSILLMFFPGWKLLIYKMTGATFKEYCKAIFVLKLELLKGKF</sequence>
<keyword evidence="6 7" id="KW-0472">Membrane</keyword>
<feature type="transmembrane region" description="Helical" evidence="7">
    <location>
        <begin position="289"/>
        <end position="312"/>
    </location>
</feature>
<dbReference type="InterPro" id="IPR050833">
    <property type="entry name" value="Poly_Biosynth_Transport"/>
</dbReference>
<proteinExistence type="inferred from homology"/>
<feature type="transmembrane region" description="Helical" evidence="7">
    <location>
        <begin position="143"/>
        <end position="164"/>
    </location>
</feature>
<gene>
    <name evidence="8" type="ORF">SAMN05421540_11025</name>
</gene>
<protein>
    <submittedName>
        <fullName evidence="8">Polysaccharide transporter, PST family/teichuronic acid exporter</fullName>
    </submittedName>
</protein>
<evidence type="ECO:0000256" key="3">
    <source>
        <dbReference type="ARBA" id="ARBA00022475"/>
    </source>
</evidence>
<feature type="transmembrane region" description="Helical" evidence="7">
    <location>
        <begin position="12"/>
        <end position="31"/>
    </location>
</feature>